<dbReference type="GO" id="GO:0032259">
    <property type="term" value="P:methylation"/>
    <property type="evidence" value="ECO:0007669"/>
    <property type="project" value="UniProtKB-KW"/>
</dbReference>
<keyword evidence="2" id="KW-0808">Transferase</keyword>
<dbReference type="STRING" id="108003.B1C78_03615"/>
<dbReference type="InterPro" id="IPR029063">
    <property type="entry name" value="SAM-dependent_MTases_sf"/>
</dbReference>
<dbReference type="SUPFAM" id="SSF53335">
    <property type="entry name" value="S-adenosyl-L-methionine-dependent methyltransferases"/>
    <property type="match status" value="1"/>
</dbReference>
<dbReference type="InterPro" id="IPR041698">
    <property type="entry name" value="Methyltransf_25"/>
</dbReference>
<proteinExistence type="predicted"/>
<sequence length="263" mass="29333">MRRPAGGNTVNWLSYGELAWTEPVIAPPQEYAEETEFYIGQMRRHAQDSMVTLLHLGCGAGCNDWTFKRHFRVTGVDISEGMLEVARKLNPEVTYVHGDMRNIDLGEQFDAVAIPDSIDYMVTPADLDAAIGTARRHLKPGGVLLVVAKTREAFFENNFCYTGAREDVEITIFENNYIPAEAPSTYEATIVYLIRQRGELSVYTDRHVLGLFSQAQWLAVLRGAGLDVKQTVLDGAYDRFIMGDGEYPMQVFVGVALTADQAL</sequence>
<accession>A0A1V3NRS8</accession>
<dbReference type="EMBL" id="MVBK01000019">
    <property type="protein sequence ID" value="OOG27568.1"/>
    <property type="molecule type" value="Genomic_DNA"/>
</dbReference>
<dbReference type="Gene3D" id="3.40.50.150">
    <property type="entry name" value="Vaccinia Virus protein VP39"/>
    <property type="match status" value="1"/>
</dbReference>
<dbReference type="PANTHER" id="PTHR43591">
    <property type="entry name" value="METHYLTRANSFERASE"/>
    <property type="match status" value="1"/>
</dbReference>
<reference evidence="2 3" key="1">
    <citation type="submission" date="2017-02" db="EMBL/GenBank/DDBJ databases">
        <title>Genomic diversity within the haloalkaliphilic genus Thioalkalivibrio.</title>
        <authorList>
            <person name="Ahn A.-C."/>
            <person name="Meier-Kolthoff J."/>
            <person name="Overmars L."/>
            <person name="Richter M."/>
            <person name="Woyke T."/>
            <person name="Sorokin D.Y."/>
            <person name="Muyzer G."/>
        </authorList>
    </citation>
    <scope>NUCLEOTIDE SEQUENCE [LARGE SCALE GENOMIC DNA]</scope>
    <source>
        <strain evidence="2 3">ALJD</strain>
    </source>
</reference>
<feature type="domain" description="Methyltransferase" evidence="1">
    <location>
        <begin position="54"/>
        <end position="142"/>
    </location>
</feature>
<protein>
    <submittedName>
        <fullName evidence="2">SAM-dependent methyltransferase</fullName>
    </submittedName>
</protein>
<keyword evidence="3" id="KW-1185">Reference proteome</keyword>
<dbReference type="Gene3D" id="2.20.130.10">
    <property type="entry name" value="CAC2371-like domains"/>
    <property type="match status" value="1"/>
</dbReference>
<dbReference type="CDD" id="cd02440">
    <property type="entry name" value="AdoMet_MTases"/>
    <property type="match status" value="1"/>
</dbReference>
<evidence type="ECO:0000313" key="3">
    <source>
        <dbReference type="Proteomes" id="UP000189462"/>
    </source>
</evidence>
<name>A0A1V3NRS8_9GAMM</name>
<dbReference type="Pfam" id="PF13649">
    <property type="entry name" value="Methyltransf_25"/>
    <property type="match status" value="1"/>
</dbReference>
<evidence type="ECO:0000313" key="2">
    <source>
        <dbReference type="EMBL" id="OOG27568.1"/>
    </source>
</evidence>
<organism evidence="2 3">
    <name type="scientific">Thioalkalivibrio denitrificans</name>
    <dbReference type="NCBI Taxonomy" id="108003"/>
    <lineage>
        <taxon>Bacteria</taxon>
        <taxon>Pseudomonadati</taxon>
        <taxon>Pseudomonadota</taxon>
        <taxon>Gammaproteobacteria</taxon>
        <taxon>Chromatiales</taxon>
        <taxon>Ectothiorhodospiraceae</taxon>
        <taxon>Thioalkalivibrio</taxon>
    </lineage>
</organism>
<dbReference type="OrthoDB" id="9791837at2"/>
<keyword evidence="2" id="KW-0489">Methyltransferase</keyword>
<dbReference type="GO" id="GO:0008168">
    <property type="term" value="F:methyltransferase activity"/>
    <property type="evidence" value="ECO:0007669"/>
    <property type="project" value="UniProtKB-KW"/>
</dbReference>
<gene>
    <name evidence="2" type="ORF">B1C78_03615</name>
</gene>
<evidence type="ECO:0000259" key="1">
    <source>
        <dbReference type="Pfam" id="PF13649"/>
    </source>
</evidence>
<dbReference type="PANTHER" id="PTHR43591:SF110">
    <property type="entry name" value="RHODANESE DOMAIN-CONTAINING PROTEIN"/>
    <property type="match status" value="1"/>
</dbReference>
<dbReference type="AlphaFoldDB" id="A0A1V3NRS8"/>
<dbReference type="Proteomes" id="UP000189462">
    <property type="component" value="Unassembled WGS sequence"/>
</dbReference>
<comment type="caution">
    <text evidence="2">The sequence shown here is derived from an EMBL/GenBank/DDBJ whole genome shotgun (WGS) entry which is preliminary data.</text>
</comment>